<evidence type="ECO:0000313" key="3">
    <source>
        <dbReference type="EMBL" id="SMH43795.1"/>
    </source>
</evidence>
<dbReference type="SMART" id="SM00257">
    <property type="entry name" value="LysM"/>
    <property type="match status" value="1"/>
</dbReference>
<dbReference type="InterPro" id="IPR052196">
    <property type="entry name" value="Bact_Kbp"/>
</dbReference>
<dbReference type="RefSeq" id="WP_085464852.1">
    <property type="nucleotide sequence ID" value="NZ_FXBL01000004.1"/>
</dbReference>
<dbReference type="InterPro" id="IPR036779">
    <property type="entry name" value="LysM_dom_sf"/>
</dbReference>
<feature type="compositionally biased region" description="Low complexity" evidence="1">
    <location>
        <begin position="65"/>
        <end position="76"/>
    </location>
</feature>
<sequence length="496" mass="50709">MLSTPLKALLGVLGSIVVVGGGAYLGGAFDRFIAAPPAQLAALPPQAATDGKPGQPASVTTPTEAKPQAQDKPAAAMPGSPDPVKAGIVPPSFDILRVEPNGSIVIAGKAPGGSKVEVLAGSKVIGQAVAGPEGDFAVVVDNPLAPGSYQLVLRATDDANGTAMSTETAVVSIPQKPDGQVLALVEQPGQPSKLITVPEPMVAKPAAPAAPAPAKPDQPAAAPQANQSAAPAPTTQPAEAKPAPAEVAVAKPEPTQPAPNGLHVEVKAIEIEGNKVFVAGVATPKKPVRAYANELMLGETRSSESGEFLIETLRDLPVGDYIVRADLLADDGQKVLMRAQVPFRREAGESVAAVAPEPKPAAESSQPAAPATSTDAPSAPAADAKPTAEPAAKPEQQAAAQPPSVTAEPLRSVDGAVIIRRGDTLWRISRRVYGRGVRYSTIYLANQNQIADPDRIWPGQVFAVPVKTDEGETADMEAVANQKASPEDIGKPSAIR</sequence>
<keyword evidence="4" id="KW-1185">Reference proteome</keyword>
<dbReference type="Pfam" id="PF01476">
    <property type="entry name" value="LysM"/>
    <property type="match status" value="1"/>
</dbReference>
<feature type="compositionally biased region" description="Low complexity" evidence="1">
    <location>
        <begin position="350"/>
        <end position="405"/>
    </location>
</feature>
<evidence type="ECO:0000313" key="4">
    <source>
        <dbReference type="Proteomes" id="UP000193083"/>
    </source>
</evidence>
<feature type="region of interest" description="Disordered" evidence="1">
    <location>
        <begin position="44"/>
        <end position="83"/>
    </location>
</feature>
<organism evidence="3 4">
    <name type="scientific">Mesorhizobium australicum</name>
    <dbReference type="NCBI Taxonomy" id="536018"/>
    <lineage>
        <taxon>Bacteria</taxon>
        <taxon>Pseudomonadati</taxon>
        <taxon>Pseudomonadota</taxon>
        <taxon>Alphaproteobacteria</taxon>
        <taxon>Hyphomicrobiales</taxon>
        <taxon>Phyllobacteriaceae</taxon>
        <taxon>Mesorhizobium</taxon>
    </lineage>
</organism>
<reference evidence="3 4" key="1">
    <citation type="submission" date="2017-04" db="EMBL/GenBank/DDBJ databases">
        <authorList>
            <person name="Afonso C.L."/>
            <person name="Miller P.J."/>
            <person name="Scott M.A."/>
            <person name="Spackman E."/>
            <person name="Goraichik I."/>
            <person name="Dimitrov K.M."/>
            <person name="Suarez D.L."/>
            <person name="Swayne D.E."/>
        </authorList>
    </citation>
    <scope>NUCLEOTIDE SEQUENCE [LARGE SCALE GENOMIC DNA]</scope>
    <source>
        <strain evidence="3 4">B5P</strain>
    </source>
</reference>
<dbReference type="SUPFAM" id="SSF54106">
    <property type="entry name" value="LysM domain"/>
    <property type="match status" value="1"/>
</dbReference>
<evidence type="ECO:0000256" key="1">
    <source>
        <dbReference type="SAM" id="MobiDB-lite"/>
    </source>
</evidence>
<dbReference type="Gene3D" id="2.60.40.10">
    <property type="entry name" value="Immunoglobulins"/>
    <property type="match status" value="1"/>
</dbReference>
<dbReference type="EMBL" id="FXBL01000004">
    <property type="protein sequence ID" value="SMH43795.1"/>
    <property type="molecule type" value="Genomic_DNA"/>
</dbReference>
<gene>
    <name evidence="3" type="ORF">SAMN02982922_2962</name>
</gene>
<accession>A0A1X7P210</accession>
<dbReference type="InterPro" id="IPR018392">
    <property type="entry name" value="LysM"/>
</dbReference>
<dbReference type="Gene3D" id="3.10.350.10">
    <property type="entry name" value="LysM domain"/>
    <property type="match status" value="1"/>
</dbReference>
<dbReference type="PANTHER" id="PTHR34700">
    <property type="entry name" value="POTASSIUM BINDING PROTEIN KBP"/>
    <property type="match status" value="1"/>
</dbReference>
<feature type="compositionally biased region" description="Low complexity" evidence="1">
    <location>
        <begin position="217"/>
        <end position="253"/>
    </location>
</feature>
<dbReference type="OrthoDB" id="370541at2"/>
<proteinExistence type="predicted"/>
<dbReference type="PANTHER" id="PTHR34700:SF4">
    <property type="entry name" value="PHAGE-LIKE ELEMENT PBSX PROTEIN XKDP"/>
    <property type="match status" value="1"/>
</dbReference>
<evidence type="ECO:0000259" key="2">
    <source>
        <dbReference type="PROSITE" id="PS51782"/>
    </source>
</evidence>
<dbReference type="PROSITE" id="PS51782">
    <property type="entry name" value="LYSM"/>
    <property type="match status" value="1"/>
</dbReference>
<name>A0A1X7P210_9HYPH</name>
<dbReference type="InterPro" id="IPR013783">
    <property type="entry name" value="Ig-like_fold"/>
</dbReference>
<feature type="region of interest" description="Disordered" evidence="1">
    <location>
        <begin position="349"/>
        <end position="408"/>
    </location>
</feature>
<feature type="region of interest" description="Disordered" evidence="1">
    <location>
        <begin position="205"/>
        <end position="260"/>
    </location>
</feature>
<dbReference type="CDD" id="cd00118">
    <property type="entry name" value="LysM"/>
    <property type="match status" value="1"/>
</dbReference>
<protein>
    <submittedName>
        <fullName evidence="3">Nucleoid-associated protein YgaU, contains BON and LysM domains</fullName>
    </submittedName>
</protein>
<feature type="domain" description="LysM" evidence="2">
    <location>
        <begin position="415"/>
        <end position="464"/>
    </location>
</feature>
<dbReference type="AlphaFoldDB" id="A0A1X7P210"/>
<dbReference type="Proteomes" id="UP000193083">
    <property type="component" value="Unassembled WGS sequence"/>
</dbReference>